<organism evidence="1 2">
    <name type="scientific">Eufriesea mexicana</name>
    <dbReference type="NCBI Taxonomy" id="516756"/>
    <lineage>
        <taxon>Eukaryota</taxon>
        <taxon>Metazoa</taxon>
        <taxon>Ecdysozoa</taxon>
        <taxon>Arthropoda</taxon>
        <taxon>Hexapoda</taxon>
        <taxon>Insecta</taxon>
        <taxon>Pterygota</taxon>
        <taxon>Neoptera</taxon>
        <taxon>Endopterygota</taxon>
        <taxon>Hymenoptera</taxon>
        <taxon>Apocrita</taxon>
        <taxon>Aculeata</taxon>
        <taxon>Apoidea</taxon>
        <taxon>Anthophila</taxon>
        <taxon>Apidae</taxon>
        <taxon>Eufriesea</taxon>
    </lineage>
</organism>
<evidence type="ECO:0000313" key="2">
    <source>
        <dbReference type="Proteomes" id="UP000250275"/>
    </source>
</evidence>
<accession>A0A310S9Z9</accession>
<sequence length="79" mass="9369">MDVVAAGKSEHGRKYELGIRGHRRRRRRNAKLTEVGRFARRKRERKKSGTRYEARGRGLVEAGREKSVYRVALSKPWFW</sequence>
<name>A0A310S9Z9_9HYME</name>
<protein>
    <submittedName>
        <fullName evidence="1">Uncharacterized protein</fullName>
    </submittedName>
</protein>
<evidence type="ECO:0000313" key="1">
    <source>
        <dbReference type="EMBL" id="OAD55847.1"/>
    </source>
</evidence>
<proteinExistence type="predicted"/>
<dbReference type="EMBL" id="KQ762468">
    <property type="protein sequence ID" value="OAD55847.1"/>
    <property type="molecule type" value="Genomic_DNA"/>
</dbReference>
<dbReference type="AlphaFoldDB" id="A0A310S9Z9"/>
<dbReference type="Proteomes" id="UP000250275">
    <property type="component" value="Unassembled WGS sequence"/>
</dbReference>
<gene>
    <name evidence="1" type="ORF">WN48_04253</name>
</gene>
<reference evidence="1 2" key="1">
    <citation type="submission" date="2015-07" db="EMBL/GenBank/DDBJ databases">
        <title>The genome of Eufriesea mexicana.</title>
        <authorList>
            <person name="Pan H."/>
            <person name="Kapheim K."/>
        </authorList>
    </citation>
    <scope>NUCLEOTIDE SEQUENCE [LARGE SCALE GENOMIC DNA]</scope>
    <source>
        <strain evidence="1">0111107269</strain>
        <tissue evidence="1">Whole body</tissue>
    </source>
</reference>
<keyword evidence="2" id="KW-1185">Reference proteome</keyword>